<name>A0AAT9GMA0_9BACT</name>
<dbReference type="EMBL" id="AP029612">
    <property type="protein sequence ID" value="BFG71826.1"/>
    <property type="molecule type" value="Genomic_DNA"/>
</dbReference>
<dbReference type="PANTHER" id="PTHR37167:SF1">
    <property type="entry name" value="1,4-DIHYDROXY-6-NAPHTOATE SYNTHASE"/>
    <property type="match status" value="1"/>
</dbReference>
<evidence type="ECO:0000256" key="4">
    <source>
        <dbReference type="HAMAP-Rule" id="MF_00996"/>
    </source>
</evidence>
<organism evidence="5">
    <name type="scientific">Sediminibacterium sp. KACHI17</name>
    <dbReference type="NCBI Taxonomy" id="1751071"/>
    <lineage>
        <taxon>Bacteria</taxon>
        <taxon>Pseudomonadati</taxon>
        <taxon>Bacteroidota</taxon>
        <taxon>Chitinophagia</taxon>
        <taxon>Chitinophagales</taxon>
        <taxon>Chitinophagaceae</taxon>
        <taxon>Sediminibacterium</taxon>
    </lineage>
</organism>
<dbReference type="GO" id="GO:0016830">
    <property type="term" value="F:carbon-carbon lyase activity"/>
    <property type="evidence" value="ECO:0007669"/>
    <property type="project" value="UniProtKB-UniRule"/>
</dbReference>
<dbReference type="HAMAP" id="MF_00996">
    <property type="entry name" value="MqnD"/>
    <property type="match status" value="1"/>
</dbReference>
<dbReference type="Pfam" id="PF02621">
    <property type="entry name" value="VitK2_biosynth"/>
    <property type="match status" value="1"/>
</dbReference>
<dbReference type="AlphaFoldDB" id="A0AAT9GMA0"/>
<dbReference type="GO" id="GO:0009234">
    <property type="term" value="P:menaquinone biosynthetic process"/>
    <property type="evidence" value="ECO:0007669"/>
    <property type="project" value="UniProtKB-UniRule"/>
</dbReference>
<accession>A0AAT9GMA0</accession>
<gene>
    <name evidence="4" type="primary">mqnD</name>
    <name evidence="5" type="ORF">KACHI17_27070</name>
</gene>
<feature type="active site" description="Proton acceptor" evidence="4">
    <location>
        <position position="149"/>
    </location>
</feature>
<proteinExistence type="inferred from homology"/>
<feature type="binding site" evidence="4">
    <location>
        <begin position="55"/>
        <end position="57"/>
    </location>
    <ligand>
        <name>substrate</name>
    </ligand>
</feature>
<evidence type="ECO:0000256" key="3">
    <source>
        <dbReference type="ARBA" id="ARBA00023239"/>
    </source>
</evidence>
<dbReference type="PANTHER" id="PTHR37167">
    <property type="entry name" value="1,4-DIHYDROXY-6-NAPHTOATE SYNTHASE"/>
    <property type="match status" value="1"/>
</dbReference>
<comment type="function">
    <text evidence="4">Catalyzes the conversion of cyclic dehypoxanthine futalosine (cyclic DHFL) into 1,4-dihydroxy-6-naphthoate, a step in the biosynthesis of menaquinone (MK, vitamin K2).</text>
</comment>
<comment type="catalytic activity">
    <reaction evidence="4">
        <text>cyclic dehypoxanthinylfutalosinate = 1,4-dihydroxy-6-naphthoate + dihydroxyacetone</text>
        <dbReference type="Rhea" id="RHEA:33087"/>
        <dbReference type="ChEBI" id="CHEBI:16016"/>
        <dbReference type="ChEBI" id="CHEBI:64254"/>
        <dbReference type="ChEBI" id="CHEBI:64270"/>
        <dbReference type="EC" id="4.1.99.29"/>
    </reaction>
</comment>
<keyword evidence="2 4" id="KW-0474">Menaquinone biosynthesis</keyword>
<reference evidence="5" key="1">
    <citation type="submission" date="2024-02" db="EMBL/GenBank/DDBJ databases">
        <title>Sediminibacterium planktonica sp. nov. and Sediminibacterium longus sp. nov., isolated from surface lake and river water.</title>
        <authorList>
            <person name="Watanabe K."/>
            <person name="Takemine S."/>
            <person name="Ishii Y."/>
            <person name="Ogata Y."/>
            <person name="Shindo C."/>
            <person name="Suda W."/>
        </authorList>
    </citation>
    <scope>NUCLEOTIDE SEQUENCE</scope>
    <source>
        <strain evidence="5">KACHI17</strain>
    </source>
</reference>
<dbReference type="InterPro" id="IPR030869">
    <property type="entry name" value="MqnD"/>
</dbReference>
<dbReference type="EC" id="4.1.99.29" evidence="4"/>
<dbReference type="RefSeq" id="WP_353549449.1">
    <property type="nucleotide sequence ID" value="NZ_AP029612.1"/>
</dbReference>
<protein>
    <recommendedName>
        <fullName evidence="4">1,4-dihydroxy-6-naphtoate synthase</fullName>
        <ecNumber evidence="4">4.1.99.29</ecNumber>
    </recommendedName>
    <alternativeName>
        <fullName evidence="4">Menaquinone biosynthetic enzyme MqnD</fullName>
    </alternativeName>
</protein>
<sequence>MKLTLGFSPCPNDTFIFDALVNGKIDTGDISFDVVLEDVQTLNQWALEGKLDISKISYGVLPLVLQQYKVLDSGGALGKGVGPLLITSKENLSTEDINDAKIAIPGINTTAHLLFSLTFPTAKNKSFHVFHEIEDLVLSGKVDAGVIIHENRFTYQQKGLHKIIDLGDYWEQETGVPIPLGGIVAHNRLIDSVALQVNQLIKKSVEYAFANYPQVASYVRDHAQEMSEEVMRQHIDLYVNEFSIELGITGKQAVTRLLNIAQPDFLKQANAPVFLSDR</sequence>
<evidence type="ECO:0000256" key="2">
    <source>
        <dbReference type="ARBA" id="ARBA00022428"/>
    </source>
</evidence>
<dbReference type="InterPro" id="IPR003773">
    <property type="entry name" value="Menaquinone_biosynth"/>
</dbReference>
<dbReference type="Gene3D" id="3.40.190.10">
    <property type="entry name" value="Periplasmic binding protein-like II"/>
    <property type="match status" value="2"/>
</dbReference>
<evidence type="ECO:0000313" key="5">
    <source>
        <dbReference type="EMBL" id="BFG71826.1"/>
    </source>
</evidence>
<feature type="binding site" evidence="4">
    <location>
        <begin position="110"/>
        <end position="111"/>
    </location>
    <ligand>
        <name>substrate</name>
    </ligand>
</feature>
<comment type="similarity">
    <text evidence="4">Belongs to the MqnA/MqnD family. MqnD subfamily.</text>
</comment>
<comment type="pathway">
    <text evidence="1 4">Quinol/quinone metabolism; menaquinone biosynthesis.</text>
</comment>
<dbReference type="SUPFAM" id="SSF53850">
    <property type="entry name" value="Periplasmic binding protein-like II"/>
    <property type="match status" value="1"/>
</dbReference>
<dbReference type="CDD" id="cd13635">
    <property type="entry name" value="PBP2_Ttha1568_Mqnd"/>
    <property type="match status" value="1"/>
</dbReference>
<keyword evidence="3 4" id="KW-0456">Lyase</keyword>
<evidence type="ECO:0000256" key="1">
    <source>
        <dbReference type="ARBA" id="ARBA00004863"/>
    </source>
</evidence>